<dbReference type="RefSeq" id="WP_345585319.1">
    <property type="nucleotide sequence ID" value="NZ_BAABJG010000002.1"/>
</dbReference>
<sequence>MDPTRNSIKSWQELQRALIEQFPLPAGNTGIEKFVHKTLKNFVQHSIPHSAGYDPFSTEDSLEYELFESQRVIFLRCKIPEGMSSSNLRFFANRHTCKIEFMGGTQEIRLPSDISPAQASARQDGDVIEVQLPKSRHQEPFHEITIRE</sequence>
<evidence type="ECO:0000313" key="2">
    <source>
        <dbReference type="Proteomes" id="UP001597180"/>
    </source>
</evidence>
<comment type="caution">
    <text evidence="1">The sequence shown here is derived from an EMBL/GenBank/DDBJ whole genome shotgun (WGS) entry which is preliminary data.</text>
</comment>
<dbReference type="EMBL" id="JBHTLU010000009">
    <property type="protein sequence ID" value="MFD1219253.1"/>
    <property type="molecule type" value="Genomic_DNA"/>
</dbReference>
<evidence type="ECO:0008006" key="3">
    <source>
        <dbReference type="Google" id="ProtNLM"/>
    </source>
</evidence>
<evidence type="ECO:0000313" key="1">
    <source>
        <dbReference type="EMBL" id="MFD1219253.1"/>
    </source>
</evidence>
<organism evidence="1 2">
    <name type="scientific">Paenibacillus vulneris</name>
    <dbReference type="NCBI Taxonomy" id="1133364"/>
    <lineage>
        <taxon>Bacteria</taxon>
        <taxon>Bacillati</taxon>
        <taxon>Bacillota</taxon>
        <taxon>Bacilli</taxon>
        <taxon>Bacillales</taxon>
        <taxon>Paenibacillaceae</taxon>
        <taxon>Paenibacillus</taxon>
    </lineage>
</organism>
<proteinExistence type="predicted"/>
<gene>
    <name evidence="1" type="ORF">ACFQ4B_03895</name>
</gene>
<accession>A0ABW3UEY7</accession>
<protein>
    <recommendedName>
        <fullName evidence="3">SHSP domain-containing protein</fullName>
    </recommendedName>
</protein>
<reference evidence="2" key="1">
    <citation type="journal article" date="2019" name="Int. J. Syst. Evol. Microbiol.">
        <title>The Global Catalogue of Microorganisms (GCM) 10K type strain sequencing project: providing services to taxonomists for standard genome sequencing and annotation.</title>
        <authorList>
            <consortium name="The Broad Institute Genomics Platform"/>
            <consortium name="The Broad Institute Genome Sequencing Center for Infectious Disease"/>
            <person name="Wu L."/>
            <person name="Ma J."/>
        </authorList>
    </citation>
    <scope>NUCLEOTIDE SEQUENCE [LARGE SCALE GENOMIC DNA]</scope>
    <source>
        <strain evidence="2">CCUG 53270</strain>
    </source>
</reference>
<dbReference type="Proteomes" id="UP001597180">
    <property type="component" value="Unassembled WGS sequence"/>
</dbReference>
<name>A0ABW3UEY7_9BACL</name>
<keyword evidence="2" id="KW-1185">Reference proteome</keyword>